<reference evidence="3 4" key="1">
    <citation type="submission" date="2018-05" db="EMBL/GenBank/DDBJ databases">
        <title>Genome sequencing and assembly of the regulated plant pathogen Lachnellula willkommii and related sister species for the development of diagnostic species identification markers.</title>
        <authorList>
            <person name="Giroux E."/>
            <person name="Bilodeau G."/>
        </authorList>
    </citation>
    <scope>NUCLEOTIDE SEQUENCE [LARGE SCALE GENOMIC DNA]</scope>
    <source>
        <strain evidence="3 4">CBS 268.59</strain>
    </source>
</reference>
<dbReference type="GO" id="GO:0019748">
    <property type="term" value="P:secondary metabolic process"/>
    <property type="evidence" value="ECO:0007669"/>
    <property type="project" value="TreeGrafter"/>
</dbReference>
<evidence type="ECO:0000259" key="2">
    <source>
        <dbReference type="Pfam" id="PF03959"/>
    </source>
</evidence>
<dbReference type="Gene3D" id="3.40.50.1820">
    <property type="entry name" value="alpha/beta hydrolase"/>
    <property type="match status" value="1"/>
</dbReference>
<evidence type="ECO:0000313" key="4">
    <source>
        <dbReference type="Proteomes" id="UP000469558"/>
    </source>
</evidence>
<keyword evidence="1" id="KW-0378">Hydrolase</keyword>
<name>A0A8T9C960_9HELO</name>
<protein>
    <submittedName>
        <fullName evidence="3">Esterase FUS5</fullName>
    </submittedName>
</protein>
<sequence length="299" mass="33184">MATGVFQVKTIEFFLNLSSSYLFSLLFKSNTENKTSKRIIMRFLCLCGAYGSADVNIPHSNAPLVKELRSDDTAELHFVHGPVQAFPPEGFESFFGLGPYYRFIKPAQIETGGSDVLERIRNFPKGATAEDQMRELMSGGVGAVPVPDVDGFSGDRSAQQAMDYLYQIMEEDGPFDGIIGYSEGATVAATLLLHEQQRLEMEGREPMFKCAIFFAGWPPMSPELDRIVLADESDLTITIPTCHIIGSLDPYLAGSIALYNICEMDNAYLFDHAKGHTLPRDRETVRELGDIIRSMTLNL</sequence>
<dbReference type="PANTHER" id="PTHR48070">
    <property type="entry name" value="ESTERASE OVCA2"/>
    <property type="match status" value="1"/>
</dbReference>
<dbReference type="GO" id="GO:0016787">
    <property type="term" value="F:hydrolase activity"/>
    <property type="evidence" value="ECO:0007669"/>
    <property type="project" value="UniProtKB-KW"/>
</dbReference>
<dbReference type="Proteomes" id="UP000469558">
    <property type="component" value="Unassembled WGS sequence"/>
</dbReference>
<dbReference type="PANTHER" id="PTHR48070:SF4">
    <property type="entry name" value="ESTERASE ALNB"/>
    <property type="match status" value="1"/>
</dbReference>
<dbReference type="Pfam" id="PF03959">
    <property type="entry name" value="FSH1"/>
    <property type="match status" value="1"/>
</dbReference>
<dbReference type="GO" id="GO:0005634">
    <property type="term" value="C:nucleus"/>
    <property type="evidence" value="ECO:0007669"/>
    <property type="project" value="TreeGrafter"/>
</dbReference>
<evidence type="ECO:0000256" key="1">
    <source>
        <dbReference type="ARBA" id="ARBA00022801"/>
    </source>
</evidence>
<dbReference type="SUPFAM" id="SSF53474">
    <property type="entry name" value="alpha/beta-Hydrolases"/>
    <property type="match status" value="1"/>
</dbReference>
<accession>A0A8T9C960</accession>
<dbReference type="GO" id="GO:0005737">
    <property type="term" value="C:cytoplasm"/>
    <property type="evidence" value="ECO:0007669"/>
    <property type="project" value="TreeGrafter"/>
</dbReference>
<gene>
    <name evidence="3" type="primary">FUS5_2</name>
    <name evidence="3" type="ORF">LSUE1_G002236</name>
</gene>
<dbReference type="AlphaFoldDB" id="A0A8T9C960"/>
<feature type="domain" description="Serine hydrolase" evidence="2">
    <location>
        <begin position="41"/>
        <end position="286"/>
    </location>
</feature>
<evidence type="ECO:0000313" key="3">
    <source>
        <dbReference type="EMBL" id="TVY82151.1"/>
    </source>
</evidence>
<proteinExistence type="predicted"/>
<dbReference type="OrthoDB" id="414698at2759"/>
<organism evidence="3 4">
    <name type="scientific">Lachnellula suecica</name>
    <dbReference type="NCBI Taxonomy" id="602035"/>
    <lineage>
        <taxon>Eukaryota</taxon>
        <taxon>Fungi</taxon>
        <taxon>Dikarya</taxon>
        <taxon>Ascomycota</taxon>
        <taxon>Pezizomycotina</taxon>
        <taxon>Leotiomycetes</taxon>
        <taxon>Helotiales</taxon>
        <taxon>Lachnaceae</taxon>
        <taxon>Lachnellula</taxon>
    </lineage>
</organism>
<dbReference type="InterPro" id="IPR029058">
    <property type="entry name" value="AB_hydrolase_fold"/>
</dbReference>
<dbReference type="InterPro" id="IPR005645">
    <property type="entry name" value="FSH-like_dom"/>
</dbReference>
<comment type="caution">
    <text evidence="3">The sequence shown here is derived from an EMBL/GenBank/DDBJ whole genome shotgun (WGS) entry which is preliminary data.</text>
</comment>
<dbReference type="EMBL" id="QGMK01000363">
    <property type="protein sequence ID" value="TVY82151.1"/>
    <property type="molecule type" value="Genomic_DNA"/>
</dbReference>
<keyword evidence="4" id="KW-1185">Reference proteome</keyword>
<dbReference type="InterPro" id="IPR050593">
    <property type="entry name" value="LovG"/>
</dbReference>